<sequence>MGDLPSSSPSVSSETDESTEVQGRIGERRHKLEPSWSSSLWGYMDQTGGHRGMRVAKVYAFIMIYYMEILAKEVWNCFLN</sequence>
<reference evidence="1 2" key="2">
    <citation type="journal article" date="2022" name="Mol. Ecol. Resour.">
        <title>The genomes of chicory, endive, great burdock and yacon provide insights into Asteraceae paleo-polyploidization history and plant inulin production.</title>
        <authorList>
            <person name="Fan W."/>
            <person name="Wang S."/>
            <person name="Wang H."/>
            <person name="Wang A."/>
            <person name="Jiang F."/>
            <person name="Liu H."/>
            <person name="Zhao H."/>
            <person name="Xu D."/>
            <person name="Zhang Y."/>
        </authorList>
    </citation>
    <scope>NUCLEOTIDE SEQUENCE [LARGE SCALE GENOMIC DNA]</scope>
    <source>
        <strain evidence="2">cv. Yunnan</strain>
        <tissue evidence="1">Leaves</tissue>
    </source>
</reference>
<dbReference type="EMBL" id="CM042038">
    <property type="protein sequence ID" value="KAI3733254.1"/>
    <property type="molecule type" value="Genomic_DNA"/>
</dbReference>
<comment type="caution">
    <text evidence="1">The sequence shown here is derived from an EMBL/GenBank/DDBJ whole genome shotgun (WGS) entry which is preliminary data.</text>
</comment>
<reference evidence="2" key="1">
    <citation type="journal article" date="2022" name="Mol. Ecol. Resour.">
        <title>The genomes of chicory, endive, great burdock and yacon provide insights into Asteraceae palaeo-polyploidization history and plant inulin production.</title>
        <authorList>
            <person name="Fan W."/>
            <person name="Wang S."/>
            <person name="Wang H."/>
            <person name="Wang A."/>
            <person name="Jiang F."/>
            <person name="Liu H."/>
            <person name="Zhao H."/>
            <person name="Xu D."/>
            <person name="Zhang Y."/>
        </authorList>
    </citation>
    <scope>NUCLEOTIDE SEQUENCE [LARGE SCALE GENOMIC DNA]</scope>
    <source>
        <strain evidence="2">cv. Yunnan</strain>
    </source>
</reference>
<evidence type="ECO:0000313" key="2">
    <source>
        <dbReference type="Proteomes" id="UP001056120"/>
    </source>
</evidence>
<gene>
    <name evidence="1" type="ORF">L1987_64474</name>
</gene>
<evidence type="ECO:0000313" key="1">
    <source>
        <dbReference type="EMBL" id="KAI3733254.1"/>
    </source>
</evidence>
<keyword evidence="2" id="KW-1185">Reference proteome</keyword>
<protein>
    <submittedName>
        <fullName evidence="1">Uncharacterized protein</fullName>
    </submittedName>
</protein>
<organism evidence="1 2">
    <name type="scientific">Smallanthus sonchifolius</name>
    <dbReference type="NCBI Taxonomy" id="185202"/>
    <lineage>
        <taxon>Eukaryota</taxon>
        <taxon>Viridiplantae</taxon>
        <taxon>Streptophyta</taxon>
        <taxon>Embryophyta</taxon>
        <taxon>Tracheophyta</taxon>
        <taxon>Spermatophyta</taxon>
        <taxon>Magnoliopsida</taxon>
        <taxon>eudicotyledons</taxon>
        <taxon>Gunneridae</taxon>
        <taxon>Pentapetalae</taxon>
        <taxon>asterids</taxon>
        <taxon>campanulids</taxon>
        <taxon>Asterales</taxon>
        <taxon>Asteraceae</taxon>
        <taxon>Asteroideae</taxon>
        <taxon>Heliantheae alliance</taxon>
        <taxon>Millerieae</taxon>
        <taxon>Smallanthus</taxon>
    </lineage>
</organism>
<dbReference type="Proteomes" id="UP001056120">
    <property type="component" value="Linkage Group LG21"/>
</dbReference>
<name>A0ACB9CG37_9ASTR</name>
<proteinExistence type="predicted"/>
<accession>A0ACB9CG37</accession>